<organism evidence="1">
    <name type="scientific">Pseudomonas phage HRDY3</name>
    <dbReference type="NCBI Taxonomy" id="3236930"/>
    <lineage>
        <taxon>Viruses</taxon>
    </lineage>
</organism>
<protein>
    <submittedName>
        <fullName evidence="1">Uncharacterized protein</fullName>
    </submittedName>
</protein>
<name>A0AB39CEJ9_9VIRU</name>
<proteinExistence type="predicted"/>
<sequence length="192" mass="21876">MARAKKIETPAIDPAIAWNTDHDKMLVIAEKTFQLALDNLRLLQAAQHRGISSAELLTRIAAEFKRQEKIVARLKAATEEMGGTVSSAVDDGIFGREQYGWCFTFKTNTGHLIEFSYGRGMEADAYDLPLSFRWTVRYPKARFKTQRVATPENDHDYIDCENVGDFKRYVKRAVKWLNDTRGTDNKKVITLA</sequence>
<dbReference type="EMBL" id="PQ015379">
    <property type="protein sequence ID" value="XDJ15324.1"/>
    <property type="molecule type" value="Genomic_DNA"/>
</dbReference>
<evidence type="ECO:0000313" key="1">
    <source>
        <dbReference type="EMBL" id="XDJ15324.1"/>
    </source>
</evidence>
<accession>A0AB39CEJ9</accession>
<reference evidence="1" key="1">
    <citation type="submission" date="2024-07" db="EMBL/GenBank/DDBJ databases">
        <authorList>
            <person name="Bringhurst R.M."/>
            <person name="Homer T.E."/>
        </authorList>
    </citation>
    <scope>NUCLEOTIDE SEQUENCE</scope>
</reference>